<accession>A0AAD4CFW9</accession>
<dbReference type="InterPro" id="IPR021858">
    <property type="entry name" value="Fun_TF"/>
</dbReference>
<dbReference type="Proteomes" id="UP001194746">
    <property type="component" value="Unassembled WGS sequence"/>
</dbReference>
<reference evidence="1" key="2">
    <citation type="submission" date="2020-02" db="EMBL/GenBank/DDBJ databases">
        <authorList>
            <person name="Gilchrist C.L.M."/>
            <person name="Chooi Y.-H."/>
        </authorList>
    </citation>
    <scope>NUCLEOTIDE SEQUENCE</scope>
    <source>
        <strain evidence="1">MST-FP2251</strain>
    </source>
</reference>
<proteinExistence type="predicted"/>
<reference evidence="1" key="1">
    <citation type="journal article" date="2019" name="Beilstein J. Org. Chem.">
        <title>Nanangenines: drimane sesquiterpenoids as the dominant metabolite cohort of a novel Australian fungus, Aspergillus nanangensis.</title>
        <authorList>
            <person name="Lacey H.J."/>
            <person name="Gilchrist C.L.M."/>
            <person name="Crombie A."/>
            <person name="Kalaitzis J.A."/>
            <person name="Vuong D."/>
            <person name="Rutledge P.J."/>
            <person name="Turner P."/>
            <person name="Pitt J.I."/>
            <person name="Lacey E."/>
            <person name="Chooi Y.H."/>
            <person name="Piggott A.M."/>
        </authorList>
    </citation>
    <scope>NUCLEOTIDE SEQUENCE</scope>
    <source>
        <strain evidence="1">MST-FP2251</strain>
    </source>
</reference>
<name>A0AAD4CFW9_ASPNN</name>
<gene>
    <name evidence="1" type="ORF">FE257_012768</name>
</gene>
<sequence length="480" mass="53592">MYSSPSWAYAFASPRCRAGAKCTGFRDLRALLIQDESAQVMHKAGLAQATDTAAQTASKPSSKRPQILTHSYLERSAPSLMYPLSLPLRDQPRQFFIHHYILDYSPLSHGQMSCFQTIYSQAPVSGYLSNAVDAVGMASLANLNYGPHLKHAAYENYSSVLREINLALASNSHTVSYEILVTVMLLNVFETVTCDGNDLISWNKHEGGELALVHLWNMDQLESPLGRKIFLQLRDDILISCLQRQTTVPSIMAKWVVQARKVETDLEKPSGDLAEIVVQICSLVSSASHSSFEGDLSRYISETFSIDEALQTWSALHKNEFKTAEGAIFQENYLHLSLPMVKTYNVYCCSRIILHKALHRVISQRYETMRNSSFITPSSLSYNSTLIASYAAIRDSISSICSSVPSFRSGSGDQQRSKDLVRAGRCMDLIWPLFVAGTAYATTPSEREWISLRLREIGEFSGVQRANVAASHVQYQSLHY</sequence>
<dbReference type="EMBL" id="VCAU01000093">
    <property type="protein sequence ID" value="KAF9885562.1"/>
    <property type="molecule type" value="Genomic_DNA"/>
</dbReference>
<evidence type="ECO:0000313" key="2">
    <source>
        <dbReference type="Proteomes" id="UP001194746"/>
    </source>
</evidence>
<keyword evidence="2" id="KW-1185">Reference proteome</keyword>
<evidence type="ECO:0000313" key="1">
    <source>
        <dbReference type="EMBL" id="KAF9885562.1"/>
    </source>
</evidence>
<protein>
    <submittedName>
        <fullName evidence="1">Uncharacterized protein</fullName>
    </submittedName>
</protein>
<dbReference type="Pfam" id="PF11951">
    <property type="entry name" value="Fungal_trans_2"/>
    <property type="match status" value="1"/>
</dbReference>
<organism evidence="1 2">
    <name type="scientific">Aspergillus nanangensis</name>
    <dbReference type="NCBI Taxonomy" id="2582783"/>
    <lineage>
        <taxon>Eukaryota</taxon>
        <taxon>Fungi</taxon>
        <taxon>Dikarya</taxon>
        <taxon>Ascomycota</taxon>
        <taxon>Pezizomycotina</taxon>
        <taxon>Eurotiomycetes</taxon>
        <taxon>Eurotiomycetidae</taxon>
        <taxon>Eurotiales</taxon>
        <taxon>Aspergillaceae</taxon>
        <taxon>Aspergillus</taxon>
        <taxon>Aspergillus subgen. Circumdati</taxon>
    </lineage>
</organism>
<dbReference type="AlphaFoldDB" id="A0AAD4CFW9"/>
<comment type="caution">
    <text evidence="1">The sequence shown here is derived from an EMBL/GenBank/DDBJ whole genome shotgun (WGS) entry which is preliminary data.</text>
</comment>
<dbReference type="InterPro" id="IPR053175">
    <property type="entry name" value="DHMBA_Reg_Transcription_Factor"/>
</dbReference>
<dbReference type="PANTHER" id="PTHR38791">
    <property type="entry name" value="ZN(II)2CYS6 TRANSCRIPTION FACTOR (EUROFUNG)-RELATED-RELATED"/>
    <property type="match status" value="1"/>
</dbReference>